<gene>
    <name evidence="2" type="ORF">CXQ87_002520</name>
</gene>
<evidence type="ECO:0000313" key="2">
    <source>
        <dbReference type="EMBL" id="PVH14387.1"/>
    </source>
</evidence>
<name>A0A2V1A7I6_9ASCO</name>
<dbReference type="AlphaFoldDB" id="A0A2V1A7I6"/>
<feature type="compositionally biased region" description="Basic and acidic residues" evidence="1">
    <location>
        <begin position="82"/>
        <end position="104"/>
    </location>
</feature>
<sequence>MGGFPAFGCLYSRHNRVVQGNHPPSWILSTQKWFLLILLAHVYQHEGDFDGARDLALRGFRGTITQLKVVAVIFLHKKTLGDWKPADDYRGESTDRRVRGGGGEERDDDDDNGGSEPQIAEEKAPEALPSYETVASNVEAS</sequence>
<dbReference type="Proteomes" id="UP000244406">
    <property type="component" value="Unassembled WGS sequence"/>
</dbReference>
<dbReference type="RefSeq" id="XP_025335327.1">
    <property type="nucleotide sequence ID" value="XM_025481027.1"/>
</dbReference>
<evidence type="ECO:0000256" key="1">
    <source>
        <dbReference type="SAM" id="MobiDB-lite"/>
    </source>
</evidence>
<feature type="region of interest" description="Disordered" evidence="1">
    <location>
        <begin position="82"/>
        <end position="141"/>
    </location>
</feature>
<dbReference type="GeneID" id="37002520"/>
<keyword evidence="3" id="KW-1185">Reference proteome</keyword>
<evidence type="ECO:0000313" key="3">
    <source>
        <dbReference type="Proteomes" id="UP000244406"/>
    </source>
</evidence>
<comment type="caution">
    <text evidence="2">The sequence shown here is derived from an EMBL/GenBank/DDBJ whole genome shotgun (WGS) entry which is preliminary data.</text>
</comment>
<accession>A0A2V1A7I6</accession>
<proteinExistence type="predicted"/>
<reference evidence="2 3" key="1">
    <citation type="submission" date="2017-12" db="EMBL/GenBank/DDBJ databases">
        <title>Genome Sequence of the Amphotericin B-resistant Candida duobushaemulonii strain, B09383.</title>
        <authorList>
            <person name="Chow N.A."/>
            <person name="Gade L."/>
            <person name="Batra D."/>
            <person name="Rowe L.A."/>
            <person name="Loparev V.N."/>
            <person name="Litvintseva A.P."/>
        </authorList>
    </citation>
    <scope>NUCLEOTIDE SEQUENCE [LARGE SCALE GENOMIC DNA]</scope>
    <source>
        <strain evidence="2 3">B09383</strain>
    </source>
</reference>
<protein>
    <submittedName>
        <fullName evidence="2">Uncharacterized protein</fullName>
    </submittedName>
</protein>
<dbReference type="VEuPathDB" id="FungiDB:CXQ87_002520"/>
<organism evidence="2 3">
    <name type="scientific">Candidozyma duobushaemuli</name>
    <dbReference type="NCBI Taxonomy" id="1231522"/>
    <lineage>
        <taxon>Eukaryota</taxon>
        <taxon>Fungi</taxon>
        <taxon>Dikarya</taxon>
        <taxon>Ascomycota</taxon>
        <taxon>Saccharomycotina</taxon>
        <taxon>Pichiomycetes</taxon>
        <taxon>Metschnikowiaceae</taxon>
        <taxon>Candidozyma</taxon>
    </lineage>
</organism>
<dbReference type="EMBL" id="PKFP01000001">
    <property type="protein sequence ID" value="PVH14387.1"/>
    <property type="molecule type" value="Genomic_DNA"/>
</dbReference>